<reference evidence="1" key="1">
    <citation type="submission" date="2024-09" db="EMBL/GenBank/DDBJ databases">
        <title>Black Yeasts Isolated from many extreme environments.</title>
        <authorList>
            <person name="Coleine C."/>
            <person name="Stajich J.E."/>
            <person name="Selbmann L."/>
        </authorList>
    </citation>
    <scope>NUCLEOTIDE SEQUENCE</scope>
    <source>
        <strain evidence="1">CCFEE 5737</strain>
    </source>
</reference>
<name>A0ACC3CY34_9PEZI</name>
<sequence>MDASEPFTVINGSHPANPQLFDTYQEFTSAKLSDVDIQLIASLREQYPELIVTTVPGSNVNLLQFAAAGFATADLDAETDSIVRWRGYVPAAKRGAPGVLGEAQFFA</sequence>
<evidence type="ECO:0000313" key="1">
    <source>
        <dbReference type="EMBL" id="KAK3055103.1"/>
    </source>
</evidence>
<dbReference type="Proteomes" id="UP001186974">
    <property type="component" value="Unassembled WGS sequence"/>
</dbReference>
<keyword evidence="2" id="KW-1185">Reference proteome</keyword>
<proteinExistence type="predicted"/>
<gene>
    <name evidence="1" type="ORF">LTS18_011846</name>
</gene>
<evidence type="ECO:0000313" key="2">
    <source>
        <dbReference type="Proteomes" id="UP001186974"/>
    </source>
</evidence>
<dbReference type="EMBL" id="JAWDJW010009821">
    <property type="protein sequence ID" value="KAK3055103.1"/>
    <property type="molecule type" value="Genomic_DNA"/>
</dbReference>
<comment type="caution">
    <text evidence="1">The sequence shown here is derived from an EMBL/GenBank/DDBJ whole genome shotgun (WGS) entry which is preliminary data.</text>
</comment>
<accession>A0ACC3CY34</accession>
<organism evidence="1 2">
    <name type="scientific">Coniosporium uncinatum</name>
    <dbReference type="NCBI Taxonomy" id="93489"/>
    <lineage>
        <taxon>Eukaryota</taxon>
        <taxon>Fungi</taxon>
        <taxon>Dikarya</taxon>
        <taxon>Ascomycota</taxon>
        <taxon>Pezizomycotina</taxon>
        <taxon>Dothideomycetes</taxon>
        <taxon>Dothideomycetes incertae sedis</taxon>
        <taxon>Coniosporium</taxon>
    </lineage>
</organism>
<feature type="non-terminal residue" evidence="1">
    <location>
        <position position="107"/>
    </location>
</feature>
<protein>
    <submittedName>
        <fullName evidence="1">Uncharacterized protein</fullName>
    </submittedName>
</protein>